<evidence type="ECO:0000313" key="3">
    <source>
        <dbReference type="Proteomes" id="UP001164746"/>
    </source>
</evidence>
<dbReference type="Proteomes" id="UP001164746">
    <property type="component" value="Chromosome 10"/>
</dbReference>
<reference evidence="2" key="1">
    <citation type="submission" date="2022-11" db="EMBL/GenBank/DDBJ databases">
        <title>Centuries of genome instability and evolution in soft-shell clam transmissible cancer (bioRxiv).</title>
        <authorList>
            <person name="Hart S.F.M."/>
            <person name="Yonemitsu M.A."/>
            <person name="Giersch R.M."/>
            <person name="Beal B.F."/>
            <person name="Arriagada G."/>
            <person name="Davis B.W."/>
            <person name="Ostrander E.A."/>
            <person name="Goff S.P."/>
            <person name="Metzger M.J."/>
        </authorList>
    </citation>
    <scope>NUCLEOTIDE SEQUENCE</scope>
    <source>
        <strain evidence="2">MELC-2E11</strain>
        <tissue evidence="2">Siphon/mantle</tissue>
    </source>
</reference>
<evidence type="ECO:0000313" key="1">
    <source>
        <dbReference type="EMBL" id="WAR15875.1"/>
    </source>
</evidence>
<keyword evidence="3" id="KW-1185">Reference proteome</keyword>
<dbReference type="EMBL" id="CP111021">
    <property type="protein sequence ID" value="WAR16036.1"/>
    <property type="molecule type" value="Genomic_DNA"/>
</dbReference>
<proteinExistence type="predicted"/>
<dbReference type="EMBL" id="CP111021">
    <property type="protein sequence ID" value="WAR15875.1"/>
    <property type="molecule type" value="Genomic_DNA"/>
</dbReference>
<name>A0ABY7F4Q5_MYAAR</name>
<accession>A0ABY7F4Q5</accession>
<protein>
    <recommendedName>
        <fullName evidence="4">Ribosomal protein S16</fullName>
    </recommendedName>
</protein>
<evidence type="ECO:0008006" key="4">
    <source>
        <dbReference type="Google" id="ProtNLM"/>
    </source>
</evidence>
<evidence type="ECO:0000313" key="2">
    <source>
        <dbReference type="EMBL" id="WAR16036.1"/>
    </source>
</evidence>
<gene>
    <name evidence="1" type="ORF">MAR_030469</name>
    <name evidence="2" type="ORF">MAR_030630</name>
</gene>
<organism evidence="2 3">
    <name type="scientific">Mya arenaria</name>
    <name type="common">Soft-shell clam</name>
    <dbReference type="NCBI Taxonomy" id="6604"/>
    <lineage>
        <taxon>Eukaryota</taxon>
        <taxon>Metazoa</taxon>
        <taxon>Spiralia</taxon>
        <taxon>Lophotrochozoa</taxon>
        <taxon>Mollusca</taxon>
        <taxon>Bivalvia</taxon>
        <taxon>Autobranchia</taxon>
        <taxon>Heteroconchia</taxon>
        <taxon>Euheterodonta</taxon>
        <taxon>Imparidentia</taxon>
        <taxon>Neoheterodontei</taxon>
        <taxon>Myida</taxon>
        <taxon>Myoidea</taxon>
        <taxon>Myidae</taxon>
        <taxon>Mya</taxon>
    </lineage>
</organism>
<sequence length="104" mass="12012">MITQICLFAIFRKARYLKALRIGEGESAVSFQAKGETFLRQSLSKQDKPYLISRNLRKINYWTQNGLRTESKRTLVNVIETFVGPSQSGIYSFCVTKCRLVKRD</sequence>